<evidence type="ECO:0000256" key="3">
    <source>
        <dbReference type="SAM" id="MobiDB-lite"/>
    </source>
</evidence>
<evidence type="ECO:0000259" key="4">
    <source>
        <dbReference type="PROSITE" id="PS50102"/>
    </source>
</evidence>
<dbReference type="Proteomes" id="UP000749559">
    <property type="component" value="Unassembled WGS sequence"/>
</dbReference>
<dbReference type="InterPro" id="IPR012677">
    <property type="entry name" value="Nucleotide-bd_a/b_plait_sf"/>
</dbReference>
<accession>A0A8S4PFV1</accession>
<dbReference type="OrthoDB" id="1875751at2759"/>
<dbReference type="Pfam" id="PF00076">
    <property type="entry name" value="RRM_1"/>
    <property type="match status" value="1"/>
</dbReference>
<dbReference type="EMBL" id="CAIIXF020000008">
    <property type="protein sequence ID" value="CAH1792524.1"/>
    <property type="molecule type" value="Genomic_DNA"/>
</dbReference>
<dbReference type="Gene3D" id="3.30.70.330">
    <property type="match status" value="1"/>
</dbReference>
<dbReference type="SMART" id="SM00360">
    <property type="entry name" value="RRM"/>
    <property type="match status" value="1"/>
</dbReference>
<evidence type="ECO:0000313" key="5">
    <source>
        <dbReference type="EMBL" id="CAH1792524.1"/>
    </source>
</evidence>
<dbReference type="GO" id="GO:0003723">
    <property type="term" value="F:RNA binding"/>
    <property type="evidence" value="ECO:0007669"/>
    <property type="project" value="UniProtKB-UniRule"/>
</dbReference>
<sequence>MSGSRMLRLFVGNLPWTVGQRQLVEYFNKFGVVANTKVMFNKETGFSRGYGFVEYRNMESLESCMTQPGHELEGRKLEVLSVTEQQGQRRNRGFQQNQDQYDL</sequence>
<dbReference type="GO" id="GO:0005634">
    <property type="term" value="C:nucleus"/>
    <property type="evidence" value="ECO:0007669"/>
    <property type="project" value="TreeGrafter"/>
</dbReference>
<dbReference type="PANTHER" id="PTHR48024:SF56">
    <property type="entry name" value="HETEROGENEOUS NUCLEAR RIBONUCLEOPROTEIN A0"/>
    <property type="match status" value="1"/>
</dbReference>
<comment type="caution">
    <text evidence="5">The sequence shown here is derived from an EMBL/GenBank/DDBJ whole genome shotgun (WGS) entry which is preliminary data.</text>
</comment>
<dbReference type="SUPFAM" id="SSF54928">
    <property type="entry name" value="RNA-binding domain, RBD"/>
    <property type="match status" value="1"/>
</dbReference>
<dbReference type="AlphaFoldDB" id="A0A8S4PFV1"/>
<organism evidence="5 6">
    <name type="scientific">Owenia fusiformis</name>
    <name type="common">Polychaete worm</name>
    <dbReference type="NCBI Taxonomy" id="6347"/>
    <lineage>
        <taxon>Eukaryota</taxon>
        <taxon>Metazoa</taxon>
        <taxon>Spiralia</taxon>
        <taxon>Lophotrochozoa</taxon>
        <taxon>Annelida</taxon>
        <taxon>Polychaeta</taxon>
        <taxon>Sedentaria</taxon>
        <taxon>Canalipalpata</taxon>
        <taxon>Sabellida</taxon>
        <taxon>Oweniida</taxon>
        <taxon>Oweniidae</taxon>
        <taxon>Owenia</taxon>
    </lineage>
</organism>
<protein>
    <recommendedName>
        <fullName evidence="4">RRM domain-containing protein</fullName>
    </recommendedName>
</protein>
<gene>
    <name evidence="5" type="ORF">OFUS_LOCUS17482</name>
</gene>
<dbReference type="PROSITE" id="PS50102">
    <property type="entry name" value="RRM"/>
    <property type="match status" value="1"/>
</dbReference>
<proteinExistence type="predicted"/>
<feature type="region of interest" description="Disordered" evidence="3">
    <location>
        <begin position="83"/>
        <end position="103"/>
    </location>
</feature>
<evidence type="ECO:0000256" key="2">
    <source>
        <dbReference type="PROSITE-ProRule" id="PRU00176"/>
    </source>
</evidence>
<evidence type="ECO:0000313" key="6">
    <source>
        <dbReference type="Proteomes" id="UP000749559"/>
    </source>
</evidence>
<dbReference type="FunFam" id="3.30.70.330:FF:000494">
    <property type="entry name" value="28 kDa ribonucleoprotein, chloroplastic"/>
    <property type="match status" value="1"/>
</dbReference>
<dbReference type="InterPro" id="IPR035979">
    <property type="entry name" value="RBD_domain_sf"/>
</dbReference>
<feature type="domain" description="RRM" evidence="4">
    <location>
        <begin position="7"/>
        <end position="84"/>
    </location>
</feature>
<keyword evidence="6" id="KW-1185">Reference proteome</keyword>
<dbReference type="PANTHER" id="PTHR48024">
    <property type="entry name" value="GEO13361P1-RELATED"/>
    <property type="match status" value="1"/>
</dbReference>
<reference evidence="5" key="1">
    <citation type="submission" date="2022-03" db="EMBL/GenBank/DDBJ databases">
        <authorList>
            <person name="Martin C."/>
        </authorList>
    </citation>
    <scope>NUCLEOTIDE SEQUENCE</scope>
</reference>
<dbReference type="InterPro" id="IPR050886">
    <property type="entry name" value="RNA-binding_reg"/>
</dbReference>
<feature type="compositionally biased region" description="Low complexity" evidence="3">
    <location>
        <begin position="85"/>
        <end position="103"/>
    </location>
</feature>
<dbReference type="InterPro" id="IPR000504">
    <property type="entry name" value="RRM_dom"/>
</dbReference>
<keyword evidence="1 2" id="KW-0694">RNA-binding</keyword>
<evidence type="ECO:0000256" key="1">
    <source>
        <dbReference type="ARBA" id="ARBA00022884"/>
    </source>
</evidence>
<name>A0A8S4PFV1_OWEFU</name>